<comment type="caution">
    <text evidence="1">The sequence shown here is derived from an EMBL/GenBank/DDBJ whole genome shotgun (WGS) entry which is preliminary data.</text>
</comment>
<dbReference type="EMBL" id="JACIEB010000004">
    <property type="protein sequence ID" value="MBB3982439.1"/>
    <property type="molecule type" value="Genomic_DNA"/>
</dbReference>
<gene>
    <name evidence="1" type="ORF">GGR44_002102</name>
</gene>
<accession>A0A7W6DNY1</accession>
<keyword evidence="2" id="KW-1185">Reference proteome</keyword>
<name>A0A7W6DNY1_9SPHN</name>
<dbReference type="AlphaFoldDB" id="A0A7W6DNY1"/>
<dbReference type="RefSeq" id="WP_183955499.1">
    <property type="nucleotide sequence ID" value="NZ_JACIEB010000004.1"/>
</dbReference>
<protein>
    <submittedName>
        <fullName evidence="1">HPt (Histidine-containing phosphotransfer) domain-containing protein</fullName>
    </submittedName>
</protein>
<evidence type="ECO:0000313" key="2">
    <source>
        <dbReference type="Proteomes" id="UP000552757"/>
    </source>
</evidence>
<proteinExistence type="predicted"/>
<dbReference type="Proteomes" id="UP000552757">
    <property type="component" value="Unassembled WGS sequence"/>
</dbReference>
<sequence length="142" mass="16413">MKGLVDRRHRVLRVRHVQHAMSVAETVRAQDEANSIAHNAERLRRVRADLFRNEGMANGASFAAMQELAGRLEQAGRQLDGALYDANRRVEQKKDLSMIASREREIAARLKDRAHAQLEEWRENRLAALPRYRRMQRTGDSE</sequence>
<organism evidence="1 2">
    <name type="scientific">Sphingobium fontiphilum</name>
    <dbReference type="NCBI Taxonomy" id="944425"/>
    <lineage>
        <taxon>Bacteria</taxon>
        <taxon>Pseudomonadati</taxon>
        <taxon>Pseudomonadota</taxon>
        <taxon>Alphaproteobacteria</taxon>
        <taxon>Sphingomonadales</taxon>
        <taxon>Sphingomonadaceae</taxon>
        <taxon>Sphingobium</taxon>
    </lineage>
</organism>
<reference evidence="1 2" key="1">
    <citation type="submission" date="2020-08" db="EMBL/GenBank/DDBJ databases">
        <title>Genomic Encyclopedia of Type Strains, Phase IV (KMG-IV): sequencing the most valuable type-strain genomes for metagenomic binning, comparative biology and taxonomic classification.</title>
        <authorList>
            <person name="Goeker M."/>
        </authorList>
    </citation>
    <scope>NUCLEOTIDE SEQUENCE [LARGE SCALE GENOMIC DNA]</scope>
    <source>
        <strain evidence="1 2">DSM 29348</strain>
    </source>
</reference>
<evidence type="ECO:0000313" key="1">
    <source>
        <dbReference type="EMBL" id="MBB3982439.1"/>
    </source>
</evidence>